<dbReference type="InterPro" id="IPR055199">
    <property type="entry name" value="Hda_lid"/>
</dbReference>
<dbReference type="Gene3D" id="3.40.50.300">
    <property type="entry name" value="P-loop containing nucleotide triphosphate hydrolases"/>
    <property type="match status" value="1"/>
</dbReference>
<dbReference type="InterPro" id="IPR013317">
    <property type="entry name" value="DnaA_dom"/>
</dbReference>
<dbReference type="PANTHER" id="PTHR30050:SF5">
    <property type="entry name" value="DNAA REGULATORY INACTIVATOR HDA"/>
    <property type="match status" value="1"/>
</dbReference>
<dbReference type="SMART" id="SM00382">
    <property type="entry name" value="AAA"/>
    <property type="match status" value="1"/>
</dbReference>
<organism evidence="2 3">
    <name type="scientific">Halospina denitrificans</name>
    <dbReference type="NCBI Taxonomy" id="332522"/>
    <lineage>
        <taxon>Bacteria</taxon>
        <taxon>Pseudomonadati</taxon>
        <taxon>Pseudomonadota</taxon>
        <taxon>Gammaproteobacteria</taxon>
        <taxon>Halospina</taxon>
    </lineage>
</organism>
<reference evidence="2 3" key="1">
    <citation type="submission" date="2019-03" db="EMBL/GenBank/DDBJ databases">
        <title>Genomic Encyclopedia of Type Strains, Phase IV (KMG-IV): sequencing the most valuable type-strain genomes for metagenomic binning, comparative biology and taxonomic classification.</title>
        <authorList>
            <person name="Goeker M."/>
        </authorList>
    </citation>
    <scope>NUCLEOTIDE SEQUENCE [LARGE SCALE GENOMIC DNA]</scope>
    <source>
        <strain evidence="2 3">DSM 15505</strain>
    </source>
</reference>
<sequence length="234" mass="25673">MVGPHDGQLSLRIKLRDEARFANFHEGRNGAVVTRVQSWLAEPGPEPMLVCGDTGAGKSHLLNAACLSFEEQGRDALYLSLSEAAALAPEALEGFERFDLVCLDELEALPATPEWQEALLHLYNRVLDSGGHLLIASRTPPGAQSWALADLASRLRALPVVQLSLPRDEDRHAMLTARASSRGLILPDEVAAYILKRAPRDTGELLGILEQLDDASLQHQRRLTVPFVKHILGW</sequence>
<dbReference type="InterPro" id="IPR003593">
    <property type="entry name" value="AAA+_ATPase"/>
</dbReference>
<evidence type="ECO:0000259" key="1">
    <source>
        <dbReference type="SMART" id="SM00382"/>
    </source>
</evidence>
<dbReference type="SUPFAM" id="SSF52540">
    <property type="entry name" value="P-loop containing nucleoside triphosphate hydrolases"/>
    <property type="match status" value="1"/>
</dbReference>
<evidence type="ECO:0000313" key="3">
    <source>
        <dbReference type="Proteomes" id="UP000295830"/>
    </source>
</evidence>
<evidence type="ECO:0000313" key="2">
    <source>
        <dbReference type="EMBL" id="TDT43069.1"/>
    </source>
</evidence>
<dbReference type="EMBL" id="SOAX01000002">
    <property type="protein sequence ID" value="TDT43069.1"/>
    <property type="molecule type" value="Genomic_DNA"/>
</dbReference>
<dbReference type="GO" id="GO:0032297">
    <property type="term" value="P:negative regulation of DNA-templated DNA replication initiation"/>
    <property type="evidence" value="ECO:0007669"/>
    <property type="project" value="InterPro"/>
</dbReference>
<comment type="caution">
    <text evidence="2">The sequence shown here is derived from an EMBL/GenBank/DDBJ whole genome shotgun (WGS) entry which is preliminary data.</text>
</comment>
<dbReference type="GO" id="GO:0006270">
    <property type="term" value="P:DNA replication initiation"/>
    <property type="evidence" value="ECO:0007669"/>
    <property type="project" value="TreeGrafter"/>
</dbReference>
<dbReference type="OrthoDB" id="9784878at2"/>
<keyword evidence="3" id="KW-1185">Reference proteome</keyword>
<dbReference type="Pfam" id="PF22688">
    <property type="entry name" value="Hda_lid"/>
    <property type="match status" value="1"/>
</dbReference>
<dbReference type="PANTHER" id="PTHR30050">
    <property type="entry name" value="CHROMOSOMAL REPLICATION INITIATOR PROTEIN DNAA"/>
    <property type="match status" value="1"/>
</dbReference>
<feature type="domain" description="AAA+ ATPase" evidence="1">
    <location>
        <begin position="44"/>
        <end position="167"/>
    </location>
</feature>
<dbReference type="Pfam" id="PF00308">
    <property type="entry name" value="Bac_DnaA"/>
    <property type="match status" value="1"/>
</dbReference>
<dbReference type="RefSeq" id="WP_133735164.1">
    <property type="nucleotide sequence ID" value="NZ_SOAX01000002.1"/>
</dbReference>
<dbReference type="Gene3D" id="1.10.8.60">
    <property type="match status" value="1"/>
</dbReference>
<gene>
    <name evidence="2" type="ORF">DES49_0879</name>
</gene>
<dbReference type="InterPro" id="IPR027417">
    <property type="entry name" value="P-loop_NTPase"/>
</dbReference>
<dbReference type="AlphaFoldDB" id="A0A4R7K0V4"/>
<name>A0A4R7K0V4_9GAMM</name>
<protein>
    <submittedName>
        <fullName evidence="2">Regulatory inactivation of DnaA Hda protein</fullName>
    </submittedName>
</protein>
<dbReference type="NCBIfam" id="TIGR03420">
    <property type="entry name" value="DnaA_homol_Hda"/>
    <property type="match status" value="1"/>
</dbReference>
<dbReference type="InterPro" id="IPR017788">
    <property type="entry name" value="Hda"/>
</dbReference>
<proteinExistence type="predicted"/>
<accession>A0A4R7K0V4</accession>
<dbReference type="Proteomes" id="UP000295830">
    <property type="component" value="Unassembled WGS sequence"/>
</dbReference>